<protein>
    <submittedName>
        <fullName evidence="2">Predicted protein</fullName>
    </submittedName>
</protein>
<evidence type="ECO:0000313" key="3">
    <source>
        <dbReference type="Proteomes" id="UP000006671"/>
    </source>
</evidence>
<dbReference type="Proteomes" id="UP000006671">
    <property type="component" value="Unassembled WGS sequence"/>
</dbReference>
<feature type="region of interest" description="Disordered" evidence="1">
    <location>
        <begin position="1"/>
        <end position="63"/>
    </location>
</feature>
<dbReference type="AlphaFoldDB" id="D2V536"/>
<dbReference type="EMBL" id="GG738852">
    <property type="protein sequence ID" value="EFC48040.1"/>
    <property type="molecule type" value="Genomic_DNA"/>
</dbReference>
<evidence type="ECO:0000256" key="1">
    <source>
        <dbReference type="SAM" id="MobiDB-lite"/>
    </source>
</evidence>
<sequence length="290" mass="32578">MLNENTPNRAQTPGSEDNSLLKSLLSIQLTSEMLTTEPHAENQGRRRHQEKEDTSGQDSSFDRLVSNFSSIQRQKKDVKRIPEFEEHLKEFSSLVRQFQIKGVVLNQQEIEEFLRDDRKGNDEVDPNVLSKIRSKELESYIRTLGPKTIQMMCDWRDRFHSVHENSNAVLDFSDKKKKVEDNMKLMKKAMENVNAIPPARRDSLSTPVGGSGRRDSLPLINSSPTGSPSAGSGMTLTTTPGTPTSQIRSGMTQSKSSVNMLSPTTTTSYSPIPRASRQRSKSLNVIKKLD</sequence>
<gene>
    <name evidence="2" type="ORF">NAEGRDRAFT_64001</name>
</gene>
<name>D2V536_NAEGR</name>
<feature type="compositionally biased region" description="Polar residues" evidence="1">
    <location>
        <begin position="1"/>
        <end position="34"/>
    </location>
</feature>
<dbReference type="RefSeq" id="XP_002680784.1">
    <property type="nucleotide sequence ID" value="XM_002680738.1"/>
</dbReference>
<feature type="region of interest" description="Disordered" evidence="1">
    <location>
        <begin position="193"/>
        <end position="290"/>
    </location>
</feature>
<feature type="compositionally biased region" description="Basic and acidic residues" evidence="1">
    <location>
        <begin position="38"/>
        <end position="54"/>
    </location>
</feature>
<dbReference type="GeneID" id="8860585"/>
<feature type="compositionally biased region" description="Low complexity" evidence="1">
    <location>
        <begin position="262"/>
        <end position="273"/>
    </location>
</feature>
<dbReference type="InParanoid" id="D2V536"/>
<feature type="compositionally biased region" description="Polar residues" evidence="1">
    <location>
        <begin position="245"/>
        <end position="261"/>
    </location>
</feature>
<dbReference type="KEGG" id="ngr:NAEGRDRAFT_64001"/>
<organism evidence="3">
    <name type="scientific">Naegleria gruberi</name>
    <name type="common">Amoeba</name>
    <dbReference type="NCBI Taxonomy" id="5762"/>
    <lineage>
        <taxon>Eukaryota</taxon>
        <taxon>Discoba</taxon>
        <taxon>Heterolobosea</taxon>
        <taxon>Tetramitia</taxon>
        <taxon>Eutetramitia</taxon>
        <taxon>Vahlkampfiidae</taxon>
        <taxon>Naegleria</taxon>
    </lineage>
</organism>
<proteinExistence type="predicted"/>
<evidence type="ECO:0000313" key="2">
    <source>
        <dbReference type="EMBL" id="EFC48040.1"/>
    </source>
</evidence>
<keyword evidence="3" id="KW-1185">Reference proteome</keyword>
<dbReference type="OrthoDB" id="10510929at2759"/>
<feature type="compositionally biased region" description="Low complexity" evidence="1">
    <location>
        <begin position="222"/>
        <end position="244"/>
    </location>
</feature>
<dbReference type="VEuPathDB" id="AmoebaDB:NAEGRDRAFT_64001"/>
<accession>D2V536</accession>
<reference evidence="2 3" key="1">
    <citation type="journal article" date="2010" name="Cell">
        <title>The genome of Naegleria gruberi illuminates early eukaryotic versatility.</title>
        <authorList>
            <person name="Fritz-Laylin L.K."/>
            <person name="Prochnik S.E."/>
            <person name="Ginger M.L."/>
            <person name="Dacks J.B."/>
            <person name="Carpenter M.L."/>
            <person name="Field M.C."/>
            <person name="Kuo A."/>
            <person name="Paredez A."/>
            <person name="Chapman J."/>
            <person name="Pham J."/>
            <person name="Shu S."/>
            <person name="Neupane R."/>
            <person name="Cipriano M."/>
            <person name="Mancuso J."/>
            <person name="Tu H."/>
            <person name="Salamov A."/>
            <person name="Lindquist E."/>
            <person name="Shapiro H."/>
            <person name="Lucas S."/>
            <person name="Grigoriev I.V."/>
            <person name="Cande W.Z."/>
            <person name="Fulton C."/>
            <person name="Rokhsar D.S."/>
            <person name="Dawson S.C."/>
        </authorList>
    </citation>
    <scope>NUCLEOTIDE SEQUENCE [LARGE SCALE GENOMIC DNA]</scope>
    <source>
        <strain evidence="2 3">NEG-M</strain>
    </source>
</reference>